<dbReference type="SUPFAM" id="SSF82927">
    <property type="entry name" value="Cysteine-rich DNA binding domain, (DM domain)"/>
    <property type="match status" value="1"/>
</dbReference>
<dbReference type="PANTHER" id="PTHR45691">
    <property type="entry name" value="PROTEIN DIAPHANOUS"/>
    <property type="match status" value="1"/>
</dbReference>
<feature type="region of interest" description="Disordered" evidence="1">
    <location>
        <begin position="204"/>
        <end position="253"/>
    </location>
</feature>
<feature type="compositionally biased region" description="Pro residues" evidence="1">
    <location>
        <begin position="508"/>
        <end position="532"/>
    </location>
</feature>
<evidence type="ECO:0000313" key="2">
    <source>
        <dbReference type="EMBL" id="BES91375.1"/>
    </source>
</evidence>
<dbReference type="Gene3D" id="4.10.1040.10">
    <property type="entry name" value="DM DNA-binding domain"/>
    <property type="match status" value="1"/>
</dbReference>
<accession>A0ABN7AGH8</accession>
<sequence>MDDAVAALGGSPRLMLKKRKFDKSMLSSSVPVGTAAGRRRRRPSSAVAAVTPPPPVLANMTSAFQGESGSGSSPPLLKPSADAAAAPAPSGSPRPPFVNRKTRLLNWPSDHSAASLATSYVNGRADRRSPPAMTPPPPVLQRMAAFQLEPPSRSPSSSGSESGGSPLSFSAARTSGLESVAGPSGSSRNPKSILKKRHLLETEAAQEQQKIQQQQQQMQQQQSSDQQQQFKKKARFSSSPPPPPPPLKKLKNNSAQPTAIHLCGFCKIHDVTSYLRGHLKTCKFRLTCICPDCIIKRDNLAVAARKVANRRKDNLTLPEPVGESRPSKRNYITEKPVLKPVGKSRLLIWEKICSLLKDWRFHEDVWPLVYVIIKHVTSDVVRIGELILESYSELGNAEIDVAALRSDDNSSNDDPMMIPLRYQCWRDSRMHKAKIANRNDYIIKTIFKPLAADRSPAKEPNSVSPPTTENSVLRPEKVGVAGESLGGDTGRLSDPFPYSLGDSHQEDLPPPPPPPLPPPPPFSLAEGPPPPFVDLSDVHHRLAAAAADRSAVYGALCSSADWPPQLENRPQYPPPPLPLPLGMSSLVVPAPLSMPAPLALPTPFAHPSSDMSSPASLDGNRPTYITDGCASSDHPDLTAPRVIGGDPANAAVSSAAHLPPSPPFYIPRSLWPPEIRV</sequence>
<feature type="compositionally biased region" description="Polar residues" evidence="1">
    <location>
        <begin position="461"/>
        <end position="471"/>
    </location>
</feature>
<organism evidence="2 3">
    <name type="scientific">Nesidiocoris tenuis</name>
    <dbReference type="NCBI Taxonomy" id="355587"/>
    <lineage>
        <taxon>Eukaryota</taxon>
        <taxon>Metazoa</taxon>
        <taxon>Ecdysozoa</taxon>
        <taxon>Arthropoda</taxon>
        <taxon>Hexapoda</taxon>
        <taxon>Insecta</taxon>
        <taxon>Pterygota</taxon>
        <taxon>Neoptera</taxon>
        <taxon>Paraneoptera</taxon>
        <taxon>Hemiptera</taxon>
        <taxon>Heteroptera</taxon>
        <taxon>Panheteroptera</taxon>
        <taxon>Cimicomorpha</taxon>
        <taxon>Miridae</taxon>
        <taxon>Dicyphina</taxon>
        <taxon>Nesidiocoris</taxon>
    </lineage>
</organism>
<keyword evidence="3" id="KW-1185">Reference proteome</keyword>
<evidence type="ECO:0008006" key="4">
    <source>
        <dbReference type="Google" id="ProtNLM"/>
    </source>
</evidence>
<evidence type="ECO:0000313" key="3">
    <source>
        <dbReference type="Proteomes" id="UP001307889"/>
    </source>
</evidence>
<feature type="compositionally biased region" description="Low complexity" evidence="1">
    <location>
        <begin position="70"/>
        <end position="89"/>
    </location>
</feature>
<proteinExistence type="predicted"/>
<gene>
    <name evidence="2" type="ORF">NTJ_04183</name>
</gene>
<name>A0ABN7AGH8_9HEMI</name>
<dbReference type="PANTHER" id="PTHR45691:SF6">
    <property type="entry name" value="PROTEIN DIAPHANOUS"/>
    <property type="match status" value="1"/>
</dbReference>
<feature type="compositionally biased region" description="Low complexity" evidence="1">
    <location>
        <begin position="150"/>
        <end position="170"/>
    </location>
</feature>
<feature type="compositionally biased region" description="Low complexity" evidence="1">
    <location>
        <begin position="206"/>
        <end position="229"/>
    </location>
</feature>
<dbReference type="InterPro" id="IPR036407">
    <property type="entry name" value="DM_DNA-bd_sf"/>
</dbReference>
<evidence type="ECO:0000256" key="1">
    <source>
        <dbReference type="SAM" id="MobiDB-lite"/>
    </source>
</evidence>
<dbReference type="InterPro" id="IPR051412">
    <property type="entry name" value="Formin_Homology_Diaphanous_sf"/>
</dbReference>
<feature type="region of interest" description="Disordered" evidence="1">
    <location>
        <begin position="19"/>
        <end position="191"/>
    </location>
</feature>
<reference evidence="2 3" key="1">
    <citation type="submission" date="2023-09" db="EMBL/GenBank/DDBJ databases">
        <title>Nesidiocoris tenuis whole genome shotgun sequence.</title>
        <authorList>
            <person name="Shibata T."/>
            <person name="Shimoda M."/>
            <person name="Kobayashi T."/>
            <person name="Uehara T."/>
        </authorList>
    </citation>
    <scope>NUCLEOTIDE SEQUENCE [LARGE SCALE GENOMIC DNA]</scope>
    <source>
        <strain evidence="2 3">Japan</strain>
    </source>
</reference>
<dbReference type="EMBL" id="AP028910">
    <property type="protein sequence ID" value="BES91375.1"/>
    <property type="molecule type" value="Genomic_DNA"/>
</dbReference>
<feature type="region of interest" description="Disordered" evidence="1">
    <location>
        <begin position="453"/>
        <end position="533"/>
    </location>
</feature>
<dbReference type="Proteomes" id="UP001307889">
    <property type="component" value="Chromosome 2"/>
</dbReference>
<protein>
    <recommendedName>
        <fullName evidence="4">DM domain-containing protein</fullName>
    </recommendedName>
</protein>